<dbReference type="InterPro" id="IPR024370">
    <property type="entry name" value="PBP_domain"/>
</dbReference>
<dbReference type="PANTHER" id="PTHR30570:SF1">
    <property type="entry name" value="PHOSPHATE-BINDING PROTEIN PSTS"/>
    <property type="match status" value="1"/>
</dbReference>
<evidence type="ECO:0000313" key="7">
    <source>
        <dbReference type="Proteomes" id="UP000053372"/>
    </source>
</evidence>
<dbReference type="InterPro" id="IPR050811">
    <property type="entry name" value="Phosphate_ABC_transporter"/>
</dbReference>
<dbReference type="Pfam" id="PF12770">
    <property type="entry name" value="CHAT"/>
    <property type="match status" value="1"/>
</dbReference>
<proteinExistence type="predicted"/>
<accession>A0A0V7ZI05</accession>
<comment type="caution">
    <text evidence="6">The sequence shown here is derived from an EMBL/GenBank/DDBJ whole genome shotgun (WGS) entry which is preliminary data.</text>
</comment>
<dbReference type="SUPFAM" id="SSF53850">
    <property type="entry name" value="Periplasmic binding protein-like II"/>
    <property type="match status" value="1"/>
</dbReference>
<dbReference type="EMBL" id="LMTZ01000160">
    <property type="protein sequence ID" value="KST62301.1"/>
    <property type="molecule type" value="Genomic_DNA"/>
</dbReference>
<evidence type="ECO:0008006" key="8">
    <source>
        <dbReference type="Google" id="ProtNLM"/>
    </source>
</evidence>
<feature type="domain" description="CHAT" evidence="3">
    <location>
        <begin position="166"/>
        <end position="337"/>
    </location>
</feature>
<feature type="transmembrane region" description="Helical" evidence="2">
    <location>
        <begin position="402"/>
        <end position="421"/>
    </location>
</feature>
<evidence type="ECO:0000256" key="2">
    <source>
        <dbReference type="SAM" id="Phobius"/>
    </source>
</evidence>
<dbReference type="Gene3D" id="3.40.190.10">
    <property type="entry name" value="Periplasmic binding protein-like II"/>
    <property type="match status" value="2"/>
</dbReference>
<dbReference type="Proteomes" id="UP000053372">
    <property type="component" value="Unassembled WGS sequence"/>
</dbReference>
<dbReference type="OrthoDB" id="506979at2"/>
<sequence>MVLVKLKLRGNSQQGWNVDLTEKQLEVEAEGFLPPLSPELESSLSKWQSSYRQIDSVRSCIAPKPGSRIVSKSMTRYSSFEHTAVVRKDLNQWLNSGDPRWLPIRDKLIEISQKLESTNEEIFVLIDAKDLDLRRLPWQEWSIFEKYYPQTEIALSLPKSSNKTTIKLLPKSQNMRILVVVGRSDGINTQNDLEIIQDLENHGAKVVCLIKPTPRSLCEALWDEDGYHIFVFTGHSGSENNGTIGWIELNDKHSLNIEQFKEALREAINRGLQLAIFNSCDGLGLANQLAQLNLPHSIVMREPVPDLVAVEFFKYFFKEFSNNKSIFDAVHTARKHLEHFQLDYFNNTCFPGATWLPIVCVLPDVDTLNWQEMADGKKFNSMIFRKNKKTKKRNSLITNPGYFFYMGILAVLIGSTLFYIYKTPFTIPLRNDRTVKESNQKGDLSFINLPKGTWRYGGSTSWTPIREIFERKLKITHPHFRLKYTNSSTEPPGSGTGIRMLLNDELDFSLSSRSLKDKERQIAEERGFKLIQIPIAVDGIAVAVNHNLQIPGLTITQLRDIYMGKIRNWQQVGAPDLPIIPYSRSLAESGTVDFFKHKVLRDKNFGSDVKFVPTTTQGLKNVGANPGGIYYATASEIVPQCNVKSLPLGRETDHLISPYQKPIVPFSECPQQRNRVDIKAFQSHSYPISRPLYVITKAYKNSESNLGENQDKYKAAKAYAKLFDTNQGHILIEEVGFIPINLKK</sequence>
<evidence type="ECO:0000259" key="3">
    <source>
        <dbReference type="Pfam" id="PF12770"/>
    </source>
</evidence>
<dbReference type="AlphaFoldDB" id="A0A0V7ZI05"/>
<dbReference type="InterPro" id="IPR024983">
    <property type="entry name" value="CHAT_dom"/>
</dbReference>
<dbReference type="PANTHER" id="PTHR30570">
    <property type="entry name" value="PERIPLASMIC PHOSPHATE BINDING COMPONENT OF PHOSPHATE ABC TRANSPORTER"/>
    <property type="match status" value="1"/>
</dbReference>
<keyword evidence="2" id="KW-0812">Transmembrane</keyword>
<keyword evidence="2" id="KW-1133">Transmembrane helix</keyword>
<evidence type="ECO:0000256" key="1">
    <source>
        <dbReference type="ARBA" id="ARBA00022729"/>
    </source>
</evidence>
<dbReference type="Pfam" id="PF12849">
    <property type="entry name" value="PBP_like_2"/>
    <property type="match status" value="1"/>
</dbReference>
<gene>
    <name evidence="5" type="ORF">BC008_08975</name>
    <name evidence="6" type="ORF">BC008_15810</name>
</gene>
<name>A0A0V7ZI05_9CYAN</name>
<protein>
    <recommendedName>
        <fullName evidence="8">Phosphate ABC transporter substrate-binding protein</fullName>
    </recommendedName>
</protein>
<reference evidence="6 7" key="1">
    <citation type="journal article" date="2015" name="Genome Announc.">
        <title>Draft Genome of the Euendolithic (true boring) Cyanobacterium Mastigocoleus testarum strain BC008.</title>
        <authorList>
            <person name="Guida B.S."/>
            <person name="Garcia-Pichel F."/>
        </authorList>
    </citation>
    <scope>NUCLEOTIDE SEQUENCE [LARGE SCALE GENOMIC DNA]</scope>
    <source>
        <strain evidence="6 7">BC008</strain>
    </source>
</reference>
<dbReference type="EMBL" id="LMTZ01000128">
    <property type="protein sequence ID" value="KST64136.1"/>
    <property type="molecule type" value="Genomic_DNA"/>
</dbReference>
<evidence type="ECO:0000259" key="4">
    <source>
        <dbReference type="Pfam" id="PF12849"/>
    </source>
</evidence>
<keyword evidence="2" id="KW-0472">Membrane</keyword>
<evidence type="ECO:0000313" key="6">
    <source>
        <dbReference type="EMBL" id="KST64136.1"/>
    </source>
</evidence>
<keyword evidence="7" id="KW-1185">Reference proteome</keyword>
<keyword evidence="1" id="KW-0732">Signal</keyword>
<evidence type="ECO:0000313" key="5">
    <source>
        <dbReference type="EMBL" id="KST62301.1"/>
    </source>
</evidence>
<feature type="domain" description="PBP" evidence="4">
    <location>
        <begin position="455"/>
        <end position="721"/>
    </location>
</feature>
<organism evidence="6 7">
    <name type="scientific">Mastigocoleus testarum BC008</name>
    <dbReference type="NCBI Taxonomy" id="371196"/>
    <lineage>
        <taxon>Bacteria</taxon>
        <taxon>Bacillati</taxon>
        <taxon>Cyanobacteriota</taxon>
        <taxon>Cyanophyceae</taxon>
        <taxon>Nostocales</taxon>
        <taxon>Hapalosiphonaceae</taxon>
        <taxon>Mastigocoleus</taxon>
    </lineage>
</organism>